<keyword evidence="1" id="KW-0732">Signal</keyword>
<accession>A0ABT3M1U7</accession>
<reference evidence="2 3" key="1">
    <citation type="submission" date="2022-06" db="EMBL/GenBank/DDBJ databases">
        <title>Leptospira isolates from biofilms formed at urban environments.</title>
        <authorList>
            <person name="Ribeiro P.S."/>
            <person name="Sousa T."/>
            <person name="Carvalho N."/>
            <person name="Aburjaile F."/>
            <person name="Neves F."/>
            <person name="Oliveira D."/>
            <person name="Blanco L."/>
            <person name="Lima J."/>
            <person name="Costa F."/>
            <person name="Brenig B."/>
            <person name="Soares S."/>
            <person name="Ramos R."/>
            <person name="Goes-Neto A."/>
            <person name="Matiuzzi M."/>
            <person name="Azevedo V."/>
            <person name="Ristow P."/>
        </authorList>
    </citation>
    <scope>NUCLEOTIDE SEQUENCE [LARGE SCALE GENOMIC DNA]</scope>
    <source>
        <strain evidence="2 3">VSF25</strain>
    </source>
</reference>
<sequence>MKLRFVSNFIFCLWLLGSTNLLFAQETKATEMELEAESFEERGYPKKANLIREKIKRIRKENFQSNKYNDPVYIPPNQNLPTTKNGSLEFMNGTWEFGFRFLSQNAEFRSGKEWALDDGRVAFQSGSPYFPRSPMGYQNIRTLPFQSEWEDTRKNSSTFSPRISYQHSSKKWGIEYVYMQYSTSRNFFSIGDIAGFQLGFQTDRFYSADHKVSVLVHDEYSHNKRFVWEFGLRMGSLNTNSSQNSQTLGQTGLFRDTIQYVAPSTGFKFVHQFFENYSYELGGDMFFTPAGNLKYRRDSFTSSGGVSRFGGERTTTDEVYSLFSEKRILTTIVGLNLNAQLNWVPSPNHKFHLGLQAIQYNWRANESQAPGLRALNQESYLAGVRDYYVSSAYYEADGGKDRPMRSYGISNLYFGYTYVY</sequence>
<gene>
    <name evidence="2" type="ORF">ND812_17700</name>
</gene>
<feature type="chain" id="PRO_5046232365" description="Porin" evidence="1">
    <location>
        <begin position="25"/>
        <end position="420"/>
    </location>
</feature>
<organism evidence="2 3">
    <name type="scientific">Leptospira limi</name>
    <dbReference type="NCBI Taxonomy" id="2950023"/>
    <lineage>
        <taxon>Bacteria</taxon>
        <taxon>Pseudomonadati</taxon>
        <taxon>Spirochaetota</taxon>
        <taxon>Spirochaetia</taxon>
        <taxon>Leptospirales</taxon>
        <taxon>Leptospiraceae</taxon>
        <taxon>Leptospira</taxon>
    </lineage>
</organism>
<dbReference type="RefSeq" id="WP_265376659.1">
    <property type="nucleotide sequence ID" value="NZ_JAMQPV010000004.1"/>
</dbReference>
<evidence type="ECO:0008006" key="4">
    <source>
        <dbReference type="Google" id="ProtNLM"/>
    </source>
</evidence>
<name>A0ABT3M1U7_9LEPT</name>
<evidence type="ECO:0000313" key="2">
    <source>
        <dbReference type="EMBL" id="MCW7463942.1"/>
    </source>
</evidence>
<comment type="caution">
    <text evidence="2">The sequence shown here is derived from an EMBL/GenBank/DDBJ whole genome shotgun (WGS) entry which is preliminary data.</text>
</comment>
<evidence type="ECO:0000313" key="3">
    <source>
        <dbReference type="Proteomes" id="UP001209737"/>
    </source>
</evidence>
<feature type="signal peptide" evidence="1">
    <location>
        <begin position="1"/>
        <end position="24"/>
    </location>
</feature>
<keyword evidence="3" id="KW-1185">Reference proteome</keyword>
<protein>
    <recommendedName>
        <fullName evidence="4">Porin</fullName>
    </recommendedName>
</protein>
<dbReference type="Proteomes" id="UP001209737">
    <property type="component" value="Unassembled WGS sequence"/>
</dbReference>
<dbReference type="EMBL" id="JAMQPV010000004">
    <property type="protein sequence ID" value="MCW7463942.1"/>
    <property type="molecule type" value="Genomic_DNA"/>
</dbReference>
<proteinExistence type="predicted"/>
<evidence type="ECO:0000256" key="1">
    <source>
        <dbReference type="SAM" id="SignalP"/>
    </source>
</evidence>